<dbReference type="RefSeq" id="WP_094549276.1">
    <property type="nucleotide sequence ID" value="NZ_MQWB01000001.1"/>
</dbReference>
<organism evidence="1 2">
    <name type="scientific">Rubricoccus marinus</name>
    <dbReference type="NCBI Taxonomy" id="716817"/>
    <lineage>
        <taxon>Bacteria</taxon>
        <taxon>Pseudomonadati</taxon>
        <taxon>Rhodothermota</taxon>
        <taxon>Rhodothermia</taxon>
        <taxon>Rhodothermales</taxon>
        <taxon>Rubricoccaceae</taxon>
        <taxon>Rubricoccus</taxon>
    </lineage>
</organism>
<reference evidence="1 2" key="1">
    <citation type="submission" date="2016-11" db="EMBL/GenBank/DDBJ databases">
        <title>Study of marine rhodopsin-containing bacteria.</title>
        <authorList>
            <person name="Yoshizawa S."/>
            <person name="Kumagai Y."/>
            <person name="Kogure K."/>
        </authorList>
    </citation>
    <scope>NUCLEOTIDE SEQUENCE [LARGE SCALE GENOMIC DNA]</scope>
    <source>
        <strain evidence="1 2">SG-29</strain>
    </source>
</reference>
<dbReference type="PROSITE" id="PS51257">
    <property type="entry name" value="PROKAR_LIPOPROTEIN"/>
    <property type="match status" value="1"/>
</dbReference>
<dbReference type="Proteomes" id="UP000216446">
    <property type="component" value="Unassembled WGS sequence"/>
</dbReference>
<evidence type="ECO:0000313" key="1">
    <source>
        <dbReference type="EMBL" id="OZC03663.1"/>
    </source>
</evidence>
<accession>A0A259U0V8</accession>
<proteinExistence type="predicted"/>
<gene>
    <name evidence="1" type="ORF">BSZ36_12140</name>
</gene>
<dbReference type="EMBL" id="MQWB01000001">
    <property type="protein sequence ID" value="OZC03663.1"/>
    <property type="molecule type" value="Genomic_DNA"/>
</dbReference>
<dbReference type="AlphaFoldDB" id="A0A259U0V8"/>
<dbReference type="InParanoid" id="A0A259U0V8"/>
<protein>
    <submittedName>
        <fullName evidence="1">Uncharacterized protein</fullName>
    </submittedName>
</protein>
<comment type="caution">
    <text evidence="1">The sequence shown here is derived from an EMBL/GenBank/DDBJ whole genome shotgun (WGS) entry which is preliminary data.</text>
</comment>
<name>A0A259U0V8_9BACT</name>
<evidence type="ECO:0000313" key="2">
    <source>
        <dbReference type="Proteomes" id="UP000216446"/>
    </source>
</evidence>
<keyword evidence="2" id="KW-1185">Reference proteome</keyword>
<sequence>MPARIFAPLVLCALVFTGCDFIDEIQEEPAVPVTISSITVQDLPERRWDNDGTGPDLFLEVQDPGGGDYLQSEVVQDVDLSQPLTFTFSDSFEVATSTSRISIVVFDDDGEGRFTAELVGASESFTAEDVAAADGSFVLESLYADLGRVSTYTVVK</sequence>